<feature type="transmembrane region" description="Helical" evidence="2">
    <location>
        <begin position="220"/>
        <end position="240"/>
    </location>
</feature>
<dbReference type="Proteomes" id="UP000314616">
    <property type="component" value="Chromosome"/>
</dbReference>
<dbReference type="EMBL" id="CP040915">
    <property type="protein sequence ID" value="QDC24202.1"/>
    <property type="molecule type" value="Genomic_DNA"/>
</dbReference>
<feature type="transmembrane region" description="Helical" evidence="2">
    <location>
        <begin position="197"/>
        <end position="214"/>
    </location>
</feature>
<evidence type="ECO:0000256" key="1">
    <source>
        <dbReference type="SAM" id="MobiDB-lite"/>
    </source>
</evidence>
<protein>
    <submittedName>
        <fullName evidence="3">DUF1648 domain-containing protein</fullName>
    </submittedName>
</protein>
<organism evidence="3 4">
    <name type="scientific">Georgenia yuyongxinii</name>
    <dbReference type="NCBI Taxonomy" id="2589797"/>
    <lineage>
        <taxon>Bacteria</taxon>
        <taxon>Bacillati</taxon>
        <taxon>Actinomycetota</taxon>
        <taxon>Actinomycetes</taxon>
        <taxon>Micrococcales</taxon>
        <taxon>Bogoriellaceae</taxon>
        <taxon>Georgenia</taxon>
    </lineage>
</organism>
<feature type="transmembrane region" description="Helical" evidence="2">
    <location>
        <begin position="71"/>
        <end position="88"/>
    </location>
</feature>
<proteinExistence type="predicted"/>
<dbReference type="RefSeq" id="WP_139927646.1">
    <property type="nucleotide sequence ID" value="NZ_CP040915.1"/>
</dbReference>
<feature type="transmembrane region" description="Helical" evidence="2">
    <location>
        <begin position="100"/>
        <end position="124"/>
    </location>
</feature>
<keyword evidence="2" id="KW-1133">Transmembrane helix</keyword>
<evidence type="ECO:0000313" key="4">
    <source>
        <dbReference type="Proteomes" id="UP000314616"/>
    </source>
</evidence>
<reference evidence="3 4" key="1">
    <citation type="submission" date="2019-05" db="EMBL/GenBank/DDBJ databases">
        <title>Georgenia *** sp. nov., and Georgenia *** sp. nov., isolated from the intestinal contents of plateau pika (Ochotona curzoniae) in the Qinghai-Tibet plateau of China.</title>
        <authorList>
            <person name="Tian Z."/>
        </authorList>
    </citation>
    <scope>NUCLEOTIDE SEQUENCE [LARGE SCALE GENOMIC DNA]</scope>
    <source>
        <strain evidence="3 4">Z443</strain>
    </source>
</reference>
<dbReference type="AlphaFoldDB" id="A0A5B8C508"/>
<feature type="transmembrane region" description="Helical" evidence="2">
    <location>
        <begin position="136"/>
        <end position="155"/>
    </location>
</feature>
<dbReference type="KEGG" id="gyu:FE374_05775"/>
<evidence type="ECO:0000256" key="2">
    <source>
        <dbReference type="SAM" id="Phobius"/>
    </source>
</evidence>
<feature type="compositionally biased region" description="Low complexity" evidence="1">
    <location>
        <begin position="346"/>
        <end position="356"/>
    </location>
</feature>
<keyword evidence="2" id="KW-0472">Membrane</keyword>
<gene>
    <name evidence="3" type="ORF">FE374_05775</name>
</gene>
<evidence type="ECO:0000313" key="3">
    <source>
        <dbReference type="EMBL" id="QDC24202.1"/>
    </source>
</evidence>
<name>A0A5B8C508_9MICO</name>
<accession>A0A5B8C508</accession>
<feature type="transmembrane region" description="Helical" evidence="2">
    <location>
        <begin position="20"/>
        <end position="42"/>
    </location>
</feature>
<dbReference type="OrthoDB" id="3178004at2"/>
<sequence>MTTSGSPTGRRALPHRGRAWLFGVVVPVLVTAAAWIVVLRLLPRLPAQVALHWGVDGVDRVGTHAELLREAGVIGGVSLVVLAVLSLATGRTALVRRLVLGLATGCAVFFAGILLTQVLLHVGLDDPFQAGSPDGGFLLTVVAALAAGALAGALAGADPDLPAVEAVPGDAPRTALGTHERAVWTRQAGPSARSRRWIWYAVLVYAAASLGFAVVTQSWFVAVIMLVIVPVALTMFVWDVRVDAGGLTARGSFGWPRQHVPAAEVVRAYVRDVSPIREFGGWGLRSAMDETVGVVVRRGEAIVVERTGRRRLVVTVDDAATGAALLNTYAERARGNAPGTPDDDGATATGAGAATA</sequence>
<keyword evidence="2" id="KW-0812">Transmembrane</keyword>
<feature type="region of interest" description="Disordered" evidence="1">
    <location>
        <begin position="332"/>
        <end position="356"/>
    </location>
</feature>